<organism evidence="1">
    <name type="scientific">viral metagenome</name>
    <dbReference type="NCBI Taxonomy" id="1070528"/>
    <lineage>
        <taxon>unclassified sequences</taxon>
        <taxon>metagenomes</taxon>
        <taxon>organismal metagenomes</taxon>
    </lineage>
</organism>
<name>A0A6C0EV46_9ZZZZ</name>
<reference evidence="1" key="1">
    <citation type="journal article" date="2020" name="Nature">
        <title>Giant virus diversity and host interactions through global metagenomics.</title>
        <authorList>
            <person name="Schulz F."/>
            <person name="Roux S."/>
            <person name="Paez-Espino D."/>
            <person name="Jungbluth S."/>
            <person name="Walsh D.A."/>
            <person name="Denef V.J."/>
            <person name="McMahon K.D."/>
            <person name="Konstantinidis K.T."/>
            <person name="Eloe-Fadrosh E.A."/>
            <person name="Kyrpides N.C."/>
            <person name="Woyke T."/>
        </authorList>
    </citation>
    <scope>NUCLEOTIDE SEQUENCE</scope>
    <source>
        <strain evidence="1">GVMAG-M-3300009161-34</strain>
    </source>
</reference>
<sequence length="190" mass="21854">MSRKGKSHEINDILDTAFTETDYSHGNGYYDEIRDYQRPRNTNVFRNLSQTQKVAPTTTADTKSDKNMFLKYSQNDTTVKNNDTPIDKQIVVDDDNFPSLGGAKPKTFTSVQQSNKCLNFKKVVTTCTTMPTEVINTNTNTNINTKESGSSLNTHYNKSTRYMMYHNIKDNSEKIARYRMENEYSSDDDY</sequence>
<accession>A0A6C0EV46</accession>
<dbReference type="EMBL" id="MN738956">
    <property type="protein sequence ID" value="QHT32957.1"/>
    <property type="molecule type" value="Genomic_DNA"/>
</dbReference>
<proteinExistence type="predicted"/>
<dbReference type="AlphaFoldDB" id="A0A6C0EV46"/>
<evidence type="ECO:0000313" key="1">
    <source>
        <dbReference type="EMBL" id="QHT32957.1"/>
    </source>
</evidence>
<protein>
    <submittedName>
        <fullName evidence="1">Uncharacterized protein</fullName>
    </submittedName>
</protein>